<dbReference type="InterPro" id="IPR015943">
    <property type="entry name" value="WD40/YVTN_repeat-like_dom_sf"/>
</dbReference>
<keyword evidence="3" id="KW-1185">Reference proteome</keyword>
<feature type="compositionally biased region" description="Polar residues" evidence="1">
    <location>
        <begin position="28"/>
        <end position="40"/>
    </location>
</feature>
<organism evidence="2 3">
    <name type="scientific">Noviherbaspirillum denitrificans</name>
    <dbReference type="NCBI Taxonomy" id="1968433"/>
    <lineage>
        <taxon>Bacteria</taxon>
        <taxon>Pseudomonadati</taxon>
        <taxon>Pseudomonadota</taxon>
        <taxon>Betaproteobacteria</taxon>
        <taxon>Burkholderiales</taxon>
        <taxon>Oxalobacteraceae</taxon>
        <taxon>Noviherbaspirillum</taxon>
    </lineage>
</organism>
<dbReference type="InterPro" id="IPR011110">
    <property type="entry name" value="Reg_prop"/>
</dbReference>
<feature type="region of interest" description="Disordered" evidence="1">
    <location>
        <begin position="12"/>
        <end position="54"/>
    </location>
</feature>
<evidence type="ECO:0000313" key="3">
    <source>
        <dbReference type="Proteomes" id="UP000197535"/>
    </source>
</evidence>
<dbReference type="Gene3D" id="2.130.10.10">
    <property type="entry name" value="YVTN repeat-like/Quinoprotein amine dehydrogenase"/>
    <property type="match status" value="2"/>
</dbReference>
<evidence type="ECO:0000313" key="2">
    <source>
        <dbReference type="EMBL" id="OWW22915.1"/>
    </source>
</evidence>
<evidence type="ECO:0000256" key="1">
    <source>
        <dbReference type="SAM" id="MobiDB-lite"/>
    </source>
</evidence>
<dbReference type="Proteomes" id="UP000197535">
    <property type="component" value="Unassembled WGS sequence"/>
</dbReference>
<proteinExistence type="predicted"/>
<name>A0A254TK84_9BURK</name>
<dbReference type="EMBL" id="LSTO01000001">
    <property type="protein sequence ID" value="OWW22915.1"/>
    <property type="molecule type" value="Genomic_DNA"/>
</dbReference>
<dbReference type="OrthoDB" id="5477914at2"/>
<feature type="compositionally biased region" description="Low complexity" evidence="1">
    <location>
        <begin position="41"/>
        <end position="54"/>
    </location>
</feature>
<dbReference type="AlphaFoldDB" id="A0A254TK84"/>
<comment type="caution">
    <text evidence="2">The sequence shown here is derived from an EMBL/GenBank/DDBJ whole genome shotgun (WGS) entry which is preliminary data.</text>
</comment>
<reference evidence="2 3" key="1">
    <citation type="submission" date="2016-02" db="EMBL/GenBank/DDBJ databases">
        <authorList>
            <person name="Wen L."/>
            <person name="He K."/>
            <person name="Yang H."/>
        </authorList>
    </citation>
    <scope>NUCLEOTIDE SEQUENCE [LARGE SCALE GENOMIC DNA]</scope>
    <source>
        <strain evidence="2 3">TSA40</strain>
    </source>
</reference>
<sequence>MGVAYYMGAKNREQQAAAPAVRPMQGPISPNAQMPQTQNHAGLQQQGQTAPPQGGKVDVDPNAKFTHFRVGNRNVKSIFIKGDVAWVGTSGGVVRYDTKTDDYRLFDVRNGLLSNGIFSIDEIGGRIMVGTYGGGMSWYDEKQDKWENFNIPQGLGDAFVYRVMQASNGDVWVATWSGANRIRGGALSDRSKWDLYTVENTKGGLINDWVYGLAEGKNGDIWMATEGGLVLFRNGKWENWNHAKGLGAPYEKVKNDIKFTNDPAQQSVHHAKQKEEMGLQGINVAFNPNYIVSMVVDKDGVVWAGTWGGGLSRFDGKDWRHYTVADGLPGNHVFMLHIDKKGQMWVGTNAGLARMEGDKFKVMTTENGLFSDTVFSMATAENGNLWVGSFGGVARLKSGF</sequence>
<accession>A0A254TK84</accession>
<dbReference type="SUPFAM" id="SSF63829">
    <property type="entry name" value="Calcium-dependent phosphotriesterase"/>
    <property type="match status" value="2"/>
</dbReference>
<protein>
    <submittedName>
        <fullName evidence="2">Regulator</fullName>
    </submittedName>
</protein>
<gene>
    <name evidence="2" type="ORF">AYR66_16925</name>
</gene>
<dbReference type="Pfam" id="PF07494">
    <property type="entry name" value="Reg_prop"/>
    <property type="match status" value="4"/>
</dbReference>